<name>A0ABT9LTB1_9BACL</name>
<dbReference type="InterPro" id="IPR017832">
    <property type="entry name" value="Glyco_trans_2_hopen-assoc_HpnB"/>
</dbReference>
<keyword evidence="1" id="KW-1133">Transmembrane helix</keyword>
<dbReference type="InterPro" id="IPR029044">
    <property type="entry name" value="Nucleotide-diphossugar_trans"/>
</dbReference>
<evidence type="ECO:0000313" key="4">
    <source>
        <dbReference type="Proteomes" id="UP001229209"/>
    </source>
</evidence>
<keyword evidence="4" id="KW-1185">Reference proteome</keyword>
<proteinExistence type="predicted"/>
<dbReference type="PANTHER" id="PTHR43646:SF3">
    <property type="entry name" value="SLR1566 PROTEIN"/>
    <property type="match status" value="1"/>
</dbReference>
<keyword evidence="1" id="KW-0472">Membrane</keyword>
<gene>
    <name evidence="3" type="ORF">J2S04_000415</name>
</gene>
<evidence type="ECO:0000256" key="1">
    <source>
        <dbReference type="SAM" id="Phobius"/>
    </source>
</evidence>
<feature type="domain" description="Glycosyltransferase 2-like" evidence="2">
    <location>
        <begin position="50"/>
        <end position="182"/>
    </location>
</feature>
<dbReference type="CDD" id="cd00761">
    <property type="entry name" value="Glyco_tranf_GTA_type"/>
    <property type="match status" value="1"/>
</dbReference>
<dbReference type="Pfam" id="PF00535">
    <property type="entry name" value="Glycos_transf_2"/>
    <property type="match status" value="1"/>
</dbReference>
<feature type="transmembrane region" description="Helical" evidence="1">
    <location>
        <begin position="175"/>
        <end position="194"/>
    </location>
</feature>
<feature type="transmembrane region" description="Helical" evidence="1">
    <location>
        <begin position="338"/>
        <end position="360"/>
    </location>
</feature>
<feature type="transmembrane region" description="Helical" evidence="1">
    <location>
        <begin position="290"/>
        <end position="318"/>
    </location>
</feature>
<accession>A0ABT9LTB1</accession>
<evidence type="ECO:0000259" key="2">
    <source>
        <dbReference type="Pfam" id="PF00535"/>
    </source>
</evidence>
<dbReference type="EMBL" id="JAURUO010000002">
    <property type="protein sequence ID" value="MDP9727488.1"/>
    <property type="molecule type" value="Genomic_DNA"/>
</dbReference>
<dbReference type="PANTHER" id="PTHR43646">
    <property type="entry name" value="GLYCOSYLTRANSFERASE"/>
    <property type="match status" value="1"/>
</dbReference>
<protein>
    <submittedName>
        <fullName evidence="3">Hopene-associated glycosyltransferase HpnB</fullName>
    </submittedName>
</protein>
<dbReference type="SUPFAM" id="SSF53448">
    <property type="entry name" value="Nucleotide-diphospho-sugar transferases"/>
    <property type="match status" value="1"/>
</dbReference>
<reference evidence="3 4" key="1">
    <citation type="submission" date="2023-07" db="EMBL/GenBank/DDBJ databases">
        <title>Genomic Encyclopedia of Type Strains, Phase IV (KMG-IV): sequencing the most valuable type-strain genomes for metagenomic binning, comparative biology and taxonomic classification.</title>
        <authorList>
            <person name="Goeker M."/>
        </authorList>
    </citation>
    <scope>NUCLEOTIDE SEQUENCE [LARGE SCALE GENOMIC DNA]</scope>
    <source>
        <strain evidence="3 4">DSM 25924</strain>
    </source>
</reference>
<dbReference type="Proteomes" id="UP001229209">
    <property type="component" value="Unassembled WGS sequence"/>
</dbReference>
<dbReference type="NCBIfam" id="TIGR03469">
    <property type="entry name" value="HpnB"/>
    <property type="match status" value="1"/>
</dbReference>
<keyword evidence="1" id="KW-0812">Transmembrane</keyword>
<organism evidence="3 4">
    <name type="scientific">Alicyclobacillus tolerans</name>
    <dbReference type="NCBI Taxonomy" id="90970"/>
    <lineage>
        <taxon>Bacteria</taxon>
        <taxon>Bacillati</taxon>
        <taxon>Bacillota</taxon>
        <taxon>Bacilli</taxon>
        <taxon>Bacillales</taxon>
        <taxon>Alicyclobacillaceae</taxon>
        <taxon>Alicyclobacillus</taxon>
    </lineage>
</organism>
<dbReference type="InterPro" id="IPR001173">
    <property type="entry name" value="Glyco_trans_2-like"/>
</dbReference>
<evidence type="ECO:0000313" key="3">
    <source>
        <dbReference type="EMBL" id="MDP9727488.1"/>
    </source>
</evidence>
<dbReference type="RefSeq" id="WP_306953001.1">
    <property type="nucleotide sequence ID" value="NZ_JAURUO010000002.1"/>
</dbReference>
<comment type="caution">
    <text evidence="3">The sequence shown here is derived from an EMBL/GenBank/DDBJ whole genome shotgun (WGS) entry which is preliminary data.</text>
</comment>
<dbReference type="Gene3D" id="3.90.550.10">
    <property type="entry name" value="Spore Coat Polysaccharide Biosynthesis Protein SpsA, Chain A"/>
    <property type="match status" value="1"/>
</dbReference>
<sequence>MWTIAIGALTCLAWFWLLFFRGRFWQTHLQLTAQPLSKKHQTFNWPSVCAIVPARNEADMIPQTLGALLNQSYQGHFSVILVDDQSHDETVQEAKKTAVLSKHPERLTIVSAPPLPEGWAGKVWAMQTGLLHVPVDTDFLWFTDADIFHPPHSLERLVDKACRESFDLVSIMVRLHFTGFWGSLMIPAFVYFFAKLYPFRWVSRDHHPKAAAAGGSILVRHSFIGTEDGLAPIAGALIDDCSLARLVQSRKGKLWLGLGNEVTSLRAYPGLGAVWKMVTRSAFVQLRYSLWLLLGTVLGMLLLYVCPVVLACTSLFRIVEKLISPATENFLHILGTQLLLSAALNVSAWVLMSISFIPILRWYRVQTWRAALLPLCGFFYTCMTIDSARRFWQQQADAWKGRPFQPMPNKPTRHP</sequence>